<feature type="region of interest" description="Disordered" evidence="3">
    <location>
        <begin position="46"/>
        <end position="75"/>
    </location>
</feature>
<evidence type="ECO:0000256" key="2">
    <source>
        <dbReference type="ARBA" id="ARBA00023136"/>
    </source>
</evidence>
<evidence type="ECO:0008006" key="7">
    <source>
        <dbReference type="Google" id="ProtNLM"/>
    </source>
</evidence>
<evidence type="ECO:0000256" key="4">
    <source>
        <dbReference type="SAM" id="Phobius"/>
    </source>
</evidence>
<evidence type="ECO:0000313" key="5">
    <source>
        <dbReference type="EMBL" id="EYU18126.1"/>
    </source>
</evidence>
<keyword evidence="4" id="KW-0812">Transmembrane</keyword>
<dbReference type="PANTHER" id="PTHR31234">
    <property type="entry name" value="LATE EMBRYOGENESIS ABUNDANT (LEA) HYDROXYPROLINE-RICH GLYCOPROTEIN FAMILY"/>
    <property type="match status" value="1"/>
</dbReference>
<comment type="subcellular location">
    <subcellularLocation>
        <location evidence="1">Membrane</location>
    </subcellularLocation>
</comment>
<keyword evidence="6" id="KW-1185">Reference proteome</keyword>
<organism evidence="5 6">
    <name type="scientific">Erythranthe guttata</name>
    <name type="common">Yellow monkey flower</name>
    <name type="synonym">Mimulus guttatus</name>
    <dbReference type="NCBI Taxonomy" id="4155"/>
    <lineage>
        <taxon>Eukaryota</taxon>
        <taxon>Viridiplantae</taxon>
        <taxon>Streptophyta</taxon>
        <taxon>Embryophyta</taxon>
        <taxon>Tracheophyta</taxon>
        <taxon>Spermatophyta</taxon>
        <taxon>Magnoliopsida</taxon>
        <taxon>eudicotyledons</taxon>
        <taxon>Gunneridae</taxon>
        <taxon>Pentapetalae</taxon>
        <taxon>asterids</taxon>
        <taxon>lamiids</taxon>
        <taxon>Lamiales</taxon>
        <taxon>Phrymaceae</taxon>
        <taxon>Erythranthe</taxon>
    </lineage>
</organism>
<keyword evidence="2 4" id="KW-0472">Membrane</keyword>
<reference evidence="5 6" key="1">
    <citation type="journal article" date="2013" name="Proc. Natl. Acad. Sci. U.S.A.">
        <title>Fine-scale variation in meiotic recombination in Mimulus inferred from population shotgun sequencing.</title>
        <authorList>
            <person name="Hellsten U."/>
            <person name="Wright K.M."/>
            <person name="Jenkins J."/>
            <person name="Shu S."/>
            <person name="Yuan Y."/>
            <person name="Wessler S.R."/>
            <person name="Schmutz J."/>
            <person name="Willis J.H."/>
            <person name="Rokhsar D.S."/>
        </authorList>
    </citation>
    <scope>NUCLEOTIDE SEQUENCE [LARGE SCALE GENOMIC DNA]</scope>
    <source>
        <strain evidence="6">cv. DUN x IM62</strain>
    </source>
</reference>
<evidence type="ECO:0000313" key="6">
    <source>
        <dbReference type="Proteomes" id="UP000030748"/>
    </source>
</evidence>
<evidence type="ECO:0000256" key="3">
    <source>
        <dbReference type="SAM" id="MobiDB-lite"/>
    </source>
</evidence>
<gene>
    <name evidence="5" type="ORF">MIMGU_mgv1a026169mg</name>
</gene>
<dbReference type="eggNOG" id="ENOG502S0JC">
    <property type="taxonomic scope" value="Eukaryota"/>
</dbReference>
<dbReference type="GO" id="GO:0098542">
    <property type="term" value="P:defense response to other organism"/>
    <property type="evidence" value="ECO:0007669"/>
    <property type="project" value="InterPro"/>
</dbReference>
<sequence>MGVPPPDDPKHKIVMGYPSMDRYHLQATPAPYPPPTVYGSSSIHHHQLYPSTSSQPPPPPFQHDGQYPNAAPPLGGNQYNQPYNEYYYQQHYKPLVPLNNNNDSDSSSFGRVMLILMIVLVASMCMMSLVMWFLFGTYIPEFEVASLKVSNFTATDTTLTGTWEVELSVTNTNKELAVNFDRVMSSIFYKEALLGISTLQPFQVDQMNRSTVNFSMPAEQKPNDMKLQSWVLPTLSQDQSNGVVVFSLRLAMKTNFTTANLVYRQENLRVLCENVQVVFTVGGKGTMSPGLGNICLIRLHDGDE</sequence>
<dbReference type="PANTHER" id="PTHR31234:SF2">
    <property type="entry name" value="OS05G0199100 PROTEIN"/>
    <property type="match status" value="1"/>
</dbReference>
<dbReference type="AlphaFoldDB" id="A0A022PQW9"/>
<feature type="transmembrane region" description="Helical" evidence="4">
    <location>
        <begin position="112"/>
        <end position="135"/>
    </location>
</feature>
<evidence type="ECO:0000256" key="1">
    <source>
        <dbReference type="ARBA" id="ARBA00004370"/>
    </source>
</evidence>
<dbReference type="STRING" id="4155.A0A022PQW9"/>
<keyword evidence="4" id="KW-1133">Transmembrane helix</keyword>
<dbReference type="InterPro" id="IPR044839">
    <property type="entry name" value="NDR1-like"/>
</dbReference>
<feature type="non-terminal residue" evidence="5">
    <location>
        <position position="304"/>
    </location>
</feature>
<name>A0A022PQW9_ERYGU</name>
<dbReference type="EMBL" id="KI632337">
    <property type="protein sequence ID" value="EYU18126.1"/>
    <property type="molecule type" value="Genomic_DNA"/>
</dbReference>
<accession>A0A022PQW9</accession>
<protein>
    <recommendedName>
        <fullName evidence="7">Late embryogenesis abundant protein LEA-2 subgroup domain-containing protein</fullName>
    </recommendedName>
</protein>
<dbReference type="Proteomes" id="UP000030748">
    <property type="component" value="Unassembled WGS sequence"/>
</dbReference>
<dbReference type="GO" id="GO:0016020">
    <property type="term" value="C:membrane"/>
    <property type="evidence" value="ECO:0007669"/>
    <property type="project" value="UniProtKB-SubCell"/>
</dbReference>
<proteinExistence type="predicted"/>